<dbReference type="SMART" id="SM00179">
    <property type="entry name" value="EGF_CA"/>
    <property type="match status" value="1"/>
</dbReference>
<comment type="caution">
    <text evidence="15">Lacks conserved residue(s) required for the propagation of feature annotation.</text>
</comment>
<dbReference type="CDD" id="cd00054">
    <property type="entry name" value="EGF_CA"/>
    <property type="match status" value="1"/>
</dbReference>
<dbReference type="InterPro" id="IPR038178">
    <property type="entry name" value="Kringle_sf"/>
</dbReference>
<keyword evidence="10" id="KW-0297">G-protein coupled receptor</keyword>
<dbReference type="InterPro" id="IPR000421">
    <property type="entry name" value="FA58C"/>
</dbReference>
<dbReference type="SMART" id="SM00231">
    <property type="entry name" value="FA58C"/>
    <property type="match status" value="3"/>
</dbReference>
<dbReference type="InterPro" id="IPR002172">
    <property type="entry name" value="LDrepeatLR_classA_rpt"/>
</dbReference>
<feature type="domain" description="C-type lectin" evidence="24">
    <location>
        <begin position="1483"/>
        <end position="1606"/>
    </location>
</feature>
<evidence type="ECO:0000256" key="4">
    <source>
        <dbReference type="ARBA" id="ARBA00022572"/>
    </source>
</evidence>
<evidence type="ECO:0000256" key="12">
    <source>
        <dbReference type="ARBA" id="ARBA00023157"/>
    </source>
</evidence>
<dbReference type="Gene3D" id="2.60.120.260">
    <property type="entry name" value="Galactose-binding domain-like"/>
    <property type="match status" value="3"/>
</dbReference>
<dbReference type="SMART" id="SM00130">
    <property type="entry name" value="KR"/>
    <property type="match status" value="1"/>
</dbReference>
<feature type="disulfide bond" evidence="17">
    <location>
        <begin position="1767"/>
        <end position="1785"/>
    </location>
</feature>
<dbReference type="GeneID" id="583176"/>
<dbReference type="SMART" id="SM00042">
    <property type="entry name" value="CUB"/>
    <property type="match status" value="3"/>
</dbReference>
<feature type="chain" id="PRO_5029612609" evidence="20">
    <location>
        <begin position="30"/>
        <end position="2744"/>
    </location>
</feature>
<dbReference type="PROSITE" id="PS01285">
    <property type="entry name" value="FA58C_1"/>
    <property type="match status" value="1"/>
</dbReference>
<evidence type="ECO:0000313" key="29">
    <source>
        <dbReference type="Proteomes" id="UP000007110"/>
    </source>
</evidence>
<dbReference type="Pfam" id="PF00059">
    <property type="entry name" value="Lectin_C"/>
    <property type="match status" value="1"/>
</dbReference>
<evidence type="ECO:0000256" key="9">
    <source>
        <dbReference type="ARBA" id="ARBA00022989"/>
    </source>
</evidence>
<keyword evidence="14" id="KW-0807">Transducer</keyword>
<dbReference type="EnsemblMetazoa" id="XM_030983961">
    <property type="protein sequence ID" value="XP_030839821"/>
    <property type="gene ID" value="LOC583176"/>
</dbReference>
<evidence type="ECO:0000259" key="27">
    <source>
        <dbReference type="PROSITE" id="PS50948"/>
    </source>
</evidence>
<dbReference type="InterPro" id="IPR018056">
    <property type="entry name" value="Kringle_CS"/>
</dbReference>
<dbReference type="PROSITE" id="PS01180">
    <property type="entry name" value="CUB"/>
    <property type="match status" value="3"/>
</dbReference>
<dbReference type="InterPro" id="IPR032675">
    <property type="entry name" value="LRR_dom_sf"/>
</dbReference>
<evidence type="ECO:0000313" key="28">
    <source>
        <dbReference type="EnsemblMetazoa" id="XP_030839821"/>
    </source>
</evidence>
<dbReference type="FunFam" id="4.10.400.10:FF:000163">
    <property type="entry name" value="Complement factor I"/>
    <property type="match status" value="1"/>
</dbReference>
<dbReference type="SUPFAM" id="SSF57196">
    <property type="entry name" value="EGF/Laminin"/>
    <property type="match status" value="1"/>
</dbReference>
<feature type="transmembrane region" description="Helical" evidence="19">
    <location>
        <begin position="2392"/>
        <end position="2412"/>
    </location>
</feature>
<feature type="domain" description="F5/8 type C" evidence="22">
    <location>
        <begin position="621"/>
        <end position="784"/>
    </location>
</feature>
<evidence type="ECO:0000256" key="15">
    <source>
        <dbReference type="PROSITE-ProRule" id="PRU00076"/>
    </source>
</evidence>
<dbReference type="GO" id="GO:0005886">
    <property type="term" value="C:plasma membrane"/>
    <property type="evidence" value="ECO:0000318"/>
    <property type="project" value="GO_Central"/>
</dbReference>
<dbReference type="KEGG" id="spu:583176"/>
<dbReference type="Gene3D" id="3.10.100.10">
    <property type="entry name" value="Mannose-Binding Protein A, subunit A"/>
    <property type="match status" value="2"/>
</dbReference>
<dbReference type="OMA" id="HAGCRNG"/>
<dbReference type="Pfam" id="PF13855">
    <property type="entry name" value="LRR_8"/>
    <property type="match status" value="1"/>
</dbReference>
<dbReference type="PROSITE" id="PS01209">
    <property type="entry name" value="LDLRA_1"/>
    <property type="match status" value="2"/>
</dbReference>
<dbReference type="PROSITE" id="PS01186">
    <property type="entry name" value="EGF_2"/>
    <property type="match status" value="1"/>
</dbReference>
<dbReference type="Gene3D" id="2.10.25.10">
    <property type="entry name" value="Laminin"/>
    <property type="match status" value="1"/>
</dbReference>
<dbReference type="FunFam" id="3.80.10.10:FF:002494">
    <property type="entry name" value="GPR insulin like receptor 1"/>
    <property type="match status" value="1"/>
</dbReference>
<dbReference type="InParanoid" id="A0A7M7SY33"/>
<dbReference type="PROSITE" id="PS00010">
    <property type="entry name" value="ASX_HYDROXYL"/>
    <property type="match status" value="1"/>
</dbReference>
<proteinExistence type="predicted"/>
<keyword evidence="12 17" id="KW-1015">Disulfide bond</keyword>
<dbReference type="SUPFAM" id="SSF57424">
    <property type="entry name" value="LDL receptor-like module"/>
    <property type="match status" value="6"/>
</dbReference>
<dbReference type="Pfam" id="PF00001">
    <property type="entry name" value="7tm_1"/>
    <property type="match status" value="1"/>
</dbReference>
<dbReference type="Pfam" id="PF07645">
    <property type="entry name" value="EGF_CA"/>
    <property type="match status" value="1"/>
</dbReference>
<dbReference type="Gene3D" id="3.80.10.10">
    <property type="entry name" value="Ribonuclease Inhibitor"/>
    <property type="match status" value="2"/>
</dbReference>
<evidence type="ECO:0000256" key="18">
    <source>
        <dbReference type="SAM" id="MobiDB-lite"/>
    </source>
</evidence>
<dbReference type="SMART" id="SM00192">
    <property type="entry name" value="LDLa"/>
    <property type="match status" value="6"/>
</dbReference>
<dbReference type="SMART" id="SM00181">
    <property type="entry name" value="EGF"/>
    <property type="match status" value="1"/>
</dbReference>
<evidence type="ECO:0000259" key="25">
    <source>
        <dbReference type="PROSITE" id="PS50070"/>
    </source>
</evidence>
<feature type="disulfide bond" evidence="17">
    <location>
        <begin position="1828"/>
        <end position="1843"/>
    </location>
</feature>
<dbReference type="GO" id="GO:0008528">
    <property type="term" value="F:G protein-coupled peptide receptor activity"/>
    <property type="evidence" value="ECO:0000318"/>
    <property type="project" value="GO_Central"/>
</dbReference>
<feature type="disulfide bond" evidence="17">
    <location>
        <begin position="1977"/>
        <end position="1995"/>
    </location>
</feature>
<dbReference type="CDD" id="cd00041">
    <property type="entry name" value="CUB"/>
    <property type="match status" value="3"/>
</dbReference>
<dbReference type="PROSITE" id="PS01286">
    <property type="entry name" value="FA58C_2"/>
    <property type="match status" value="1"/>
</dbReference>
<dbReference type="InterPro" id="IPR016186">
    <property type="entry name" value="C-type_lectin-like/link_sf"/>
</dbReference>
<dbReference type="SUPFAM" id="SSF56436">
    <property type="entry name" value="C-type lectin-like"/>
    <property type="match status" value="3"/>
</dbReference>
<keyword evidence="2" id="KW-1003">Cell membrane</keyword>
<dbReference type="InterPro" id="IPR001304">
    <property type="entry name" value="C-type_lectin-like"/>
</dbReference>
<dbReference type="SMART" id="SM00369">
    <property type="entry name" value="LRR_TYP"/>
    <property type="match status" value="4"/>
</dbReference>
<comment type="subcellular location">
    <subcellularLocation>
        <location evidence="1">Cell membrane</location>
        <topology evidence="1">Multi-pass membrane protein</topology>
    </subcellularLocation>
</comment>
<reference evidence="28" key="2">
    <citation type="submission" date="2021-01" db="UniProtKB">
        <authorList>
            <consortium name="EnsemblMetazoa"/>
        </authorList>
    </citation>
    <scope>IDENTIFICATION</scope>
</reference>
<feature type="domain" description="C-type lectin" evidence="24">
    <location>
        <begin position="801"/>
        <end position="907"/>
    </location>
</feature>
<dbReference type="Pfam" id="PF00057">
    <property type="entry name" value="Ldl_recept_a"/>
    <property type="match status" value="5"/>
</dbReference>
<dbReference type="InterPro" id="IPR001611">
    <property type="entry name" value="Leu-rich_rpt"/>
</dbReference>
<evidence type="ECO:0000256" key="17">
    <source>
        <dbReference type="PROSITE-ProRule" id="PRU00124"/>
    </source>
</evidence>
<dbReference type="Pfam" id="PF00051">
    <property type="entry name" value="Kringle"/>
    <property type="match status" value="1"/>
</dbReference>
<keyword evidence="9 19" id="KW-1133">Transmembrane helix</keyword>
<dbReference type="PROSITE" id="PS50026">
    <property type="entry name" value="EGF_3"/>
    <property type="match status" value="1"/>
</dbReference>
<feature type="domain" description="Apple" evidence="27">
    <location>
        <begin position="198"/>
        <end position="286"/>
    </location>
</feature>
<dbReference type="SUPFAM" id="SSF49854">
    <property type="entry name" value="Spermadhesin, CUB domain"/>
    <property type="match status" value="3"/>
</dbReference>
<dbReference type="PROSITE" id="PS50022">
    <property type="entry name" value="FA58C_3"/>
    <property type="match status" value="3"/>
</dbReference>
<dbReference type="SUPFAM" id="SSF49785">
    <property type="entry name" value="Galactose-binding domain-like"/>
    <property type="match status" value="3"/>
</dbReference>
<evidence type="ECO:0000259" key="22">
    <source>
        <dbReference type="PROSITE" id="PS50022"/>
    </source>
</evidence>
<dbReference type="InterPro" id="IPR017452">
    <property type="entry name" value="GPCR_Rhodpsn_7TM"/>
</dbReference>
<feature type="disulfide bond" evidence="17">
    <location>
        <begin position="2028"/>
        <end position="2043"/>
    </location>
</feature>
<dbReference type="PRINTS" id="PR00261">
    <property type="entry name" value="LDLRECEPTOR"/>
</dbReference>
<dbReference type="Gene3D" id="2.40.20.10">
    <property type="entry name" value="Plasminogen Kringle 4"/>
    <property type="match status" value="2"/>
</dbReference>
<dbReference type="Gene3D" id="1.20.1070.10">
    <property type="entry name" value="Rhodopsin 7-helix transmembrane proteins"/>
    <property type="match status" value="1"/>
</dbReference>
<evidence type="ECO:0000256" key="2">
    <source>
        <dbReference type="ARBA" id="ARBA00022475"/>
    </source>
</evidence>
<dbReference type="SUPFAM" id="SSF81321">
    <property type="entry name" value="Family A G protein-coupled receptor-like"/>
    <property type="match status" value="1"/>
</dbReference>
<feature type="domain" description="F5/8 type C" evidence="22">
    <location>
        <begin position="311"/>
        <end position="464"/>
    </location>
</feature>
<feature type="disulfide bond" evidence="17">
    <location>
        <begin position="1816"/>
        <end position="1834"/>
    </location>
</feature>
<dbReference type="SUPFAM" id="SSF57414">
    <property type="entry name" value="Hairpin loop containing domain-like"/>
    <property type="match status" value="1"/>
</dbReference>
<keyword evidence="13" id="KW-0675">Receptor</keyword>
<dbReference type="Gene3D" id="4.10.400.10">
    <property type="entry name" value="Low-density Lipoprotein Receptor"/>
    <property type="match status" value="6"/>
</dbReference>
<keyword evidence="6 19" id="KW-0812">Transmembrane</keyword>
<dbReference type="InterPro" id="IPR003591">
    <property type="entry name" value="Leu-rich_rpt_typical-subtyp"/>
</dbReference>
<dbReference type="GO" id="GO:0009755">
    <property type="term" value="P:hormone-mediated signaling pathway"/>
    <property type="evidence" value="ECO:0000318"/>
    <property type="project" value="GO_Central"/>
</dbReference>
<feature type="transmembrane region" description="Helical" evidence="19">
    <location>
        <begin position="2424"/>
        <end position="2447"/>
    </location>
</feature>
<dbReference type="InterPro" id="IPR018097">
    <property type="entry name" value="EGF_Ca-bd_CS"/>
</dbReference>
<dbReference type="PROSITE" id="PS50948">
    <property type="entry name" value="PAN"/>
    <property type="match status" value="1"/>
</dbReference>
<dbReference type="InterPro" id="IPR000276">
    <property type="entry name" value="GPCR_Rhodpsn"/>
</dbReference>
<dbReference type="PROSITE" id="PS50041">
    <property type="entry name" value="C_TYPE_LECTIN_2"/>
    <property type="match status" value="2"/>
</dbReference>
<feature type="transmembrane region" description="Helical" evidence="19">
    <location>
        <begin position="2473"/>
        <end position="2498"/>
    </location>
</feature>
<evidence type="ECO:0000256" key="5">
    <source>
        <dbReference type="ARBA" id="ARBA00022614"/>
    </source>
</evidence>
<evidence type="ECO:0000256" key="1">
    <source>
        <dbReference type="ARBA" id="ARBA00004651"/>
    </source>
</evidence>
<sequence length="2744" mass="307063">MICYRGSRLPVLLLSCFIVIISYSGSSNGQWDCFNRRTWSYYGTFNQSCVLTDGTLDCQYCENWTSIVGNWSNADDLIDRYDLEDNHCRVAGNSTAPWCYMVNLKGELEPGFCHIDTCAAHAGCRNGTGEDYRWYGHYTESGYLCIDWEKGINITLDPVSGLDENFCRNPDGRDRPWCYYQSPNSSEILSDFCQIDECTLGALSHFQLTHYARFGYYDSRIIEDSNITAEECALQCLEEESFSCLSVKFRDVHTYNIRRCTLSAQSIYTLNLARTQPNPDIYNKHHGLYTRIDKICDAFLPDFTKLSAAECPLPLSILLNNGRINASFSASSYMDGHHPNQTDVQSVLAWIPADDVTGEWWQVCYSERVLITGLVTRGNKEMMDGEGCWVNSFKVDYSLDGEYWWNHLDYQGDDPRQPIEFFANSEASCNTTIFLPTPTRVSCLRILPETWRNKICLSVGIIGCLDNDCDETMGLSINRIHDNQIEASSWNGDALHPPSSARVGYIQQVGYGWIPAQSSTDQWIQINFDSEKFLQGVVTQGCLDTEAWVESYTISYSQHLVTYRHDNGSVVVFEGNRDMTTLVRNDLDPPFVTLNVRVHPVTWYRDICLRLEFIGCQNRVCNHRLGMESYKIPNEAIEASSFRYRYPPYNGRLHVEMASLPPEQPVPFWEPSGELGLNEWLQVDLVELHTVTGIITQGAGLQSELDWVVSYRLAFWSIRSTNVSEEWLYYQDIEGNQSILPGNSDQNTEARNTLDRPIVTRRVRIMPYEWYSRRIRMRAEIVGCPLLGTGRVCDSEKVLLYDGKCYASVSSTAEGACSDIFAEDSKRATVKSSSIQDVLLDHRSDLVFESKTQLTLGATKEGEEDWMWDDGTPVIYDQFSNDLLVNSPLCVALDGLASFKWTQYECQSVILRGTLCEIDIDECLSSEHGCSHDCVNDEGSYHCACPEGYRLDPSRRQCVDICAIDITNPTNSTVLNKGSSCFVVMDSEEITWSEATNHCMAIQSRLPNASDVFFMEALNEANVSDIWVEDDLSAVDELCPSIIWNTTKITIESSDCNDQKTFICEREYADLHCHDIWSDDVTSHVTSASVGHIQAFSYPPLYNQQSTCNFLIKGPDSMNIRLRIIRVNLRQDLSKSRCQDALDINDVFGNTSHITRGRYCGEIYDIEVFSKSNVVFIELSMWPLTANMPNELGFEATYDMVDCDVIDCNAVCGKTVSYHGPSGSIQTNDFPSIIPPFTSCEYNITVRSDRYISLHFDDFDIESDSANCINRVSVRTPTGILKRALCGNKTQPLIISNSSTVIVDLDTGLAGKSTGFNLVYNTTELGGCGFGRDTCSGVEYCTLSAAVFVSVNYPFPYAPNSQCRWNIVTPEGSFVTITFTLFDVVSDTNDQECTQTDYLIAYDGVSDEDSQPSVLGRFCNANPPSNDVRSSLNVVVIEFVSDDDLEGGGFYAEYRATYTELDVDSTAGGTEAEYTCPEGWELFGSKCFQFTSLNRTIRWNDASKMCRDIGAFLVSITTAKEMNFIHYMLTSSWFTGNSMNTYIGLTDSAKEGHFRWEDGGPLSYADWYIANSPQEDSQPNGHEEEDCTMIKLDNLQSSANWHDISCASREANQFICYQMAEGNAMVPSRIGDLSTKECPSGSRRIGDTCISLALADNSQTALLPCQRIQSSVLLPLPRLTYVLGLLWPFRSIPIGISIDIQGTYDIQEQTLSSRPDDVTSDSCHVMEYNGDDWQLVERDCAQAHYGSMCYFVVSDLVNICGDNMFECLNGECIRSVHVCDGQEECIGGEDEKNCGDSEFIDDITAAPSCPDSSFQCDMGRCISASFYCDYVPHCQDMSDEEHCAYPQCKDDEFQCSNGQCIEASQQCDIIPDCVDGSDEELCQFCSGETFQCYDSRCIPNRSVCDGSQDCRGLNKEDEQSCESRDDDRLRCLNGEKLESRRRCLYDFDEYGLQQGCRDVTHLRDCGDIECFGNTFKCPNSYCLPLRRRCDSAADCPGGEDEFECESYSCPGFLRCHGERYCVTDDQICDGVKDCPDGDDEMFCDIACPSGCSCDGLSFDCRSFEVWTPELAASIPTDARQIIIADVSQNSRSRRAADITWNQTTIEDVLYLSLYPYTLLLSLGLPGNGIEVIINGTFITQRNLKKLDLSRNNIWMLYSDTFRGLNQLTELDLSSNPLTVLQPGAFNSLHSLPVLRLQNLELTALEEGAFVGLDSVRIINLADNKIERVTSGAFNGLNYTRTLNLAGNDIVTFEMDIFRGLDGLRHLSSDRFLFCCIVSGLESCYPPEDQFSSCEDLMRSDVLRVFMWILGVSAFIGNIFVIIERVREKKNFRVQSFLIFNLAISDCLMGVYMLIIASADVHYKSVYVFHAESWKASGMCKLAGILANLSSEVSVLILTIISLDRFLCITFPFSQKHLGRKSVRITAAVIWSACLIYSVIPALPIPYFGERFYGRSGVCLALPLTNVKPPGWQYAMSAIFINFIAMVTIIGCYIVIYVVAKRSGSTVRNNKQMASEFKLAVRTAIIVATDICCWLPIVILAFVSLSNSAIIPPTVYAWIAVFVLPINSAINPYLYTISTVDVKTRLASYRTGSNLFLGSNSSGKNGTTGKSGNTTHLGHSSSRENDSTTPIPMNTRKPDRFILSDALSLIGAKKLHLTIEDVQSVRKELHGVLDIIHACAMTHGSIDAHHVIIAKEEESGKWTGSLILTSTPGEMKDNSPTDDDVDKLETVIVELTDALGFDTAL</sequence>
<dbReference type="Gene3D" id="3.50.4.10">
    <property type="entry name" value="Hepatocyte Growth Factor"/>
    <property type="match status" value="1"/>
</dbReference>
<dbReference type="FunFam" id="1.20.1070.10:FF:000333">
    <property type="entry name" value="Relaxin receptor 1"/>
    <property type="match status" value="1"/>
</dbReference>
<feature type="disulfide bond" evidence="17">
    <location>
        <begin position="1989"/>
        <end position="2004"/>
    </location>
</feature>
<evidence type="ECO:0000259" key="21">
    <source>
        <dbReference type="PROSITE" id="PS01180"/>
    </source>
</evidence>
<feature type="domain" description="EGF-like" evidence="23">
    <location>
        <begin position="919"/>
        <end position="959"/>
    </location>
</feature>
<evidence type="ECO:0000256" key="8">
    <source>
        <dbReference type="ARBA" id="ARBA00022737"/>
    </source>
</evidence>
<evidence type="ECO:0000256" key="19">
    <source>
        <dbReference type="SAM" id="Phobius"/>
    </source>
</evidence>
<dbReference type="Proteomes" id="UP000007110">
    <property type="component" value="Unassembled WGS sequence"/>
</dbReference>
<dbReference type="SUPFAM" id="SSF52058">
    <property type="entry name" value="L domain-like"/>
    <property type="match status" value="1"/>
</dbReference>
<feature type="transmembrane region" description="Helical" evidence="19">
    <location>
        <begin position="2554"/>
        <end position="2574"/>
    </location>
</feature>
<feature type="disulfide bond" evidence="17">
    <location>
        <begin position="2009"/>
        <end position="2021"/>
    </location>
</feature>
<feature type="domain" description="CUB" evidence="21">
    <location>
        <begin position="1212"/>
        <end position="1323"/>
    </location>
</feature>
<evidence type="ECO:0000256" key="16">
    <source>
        <dbReference type="PROSITE-ProRule" id="PRU00121"/>
    </source>
</evidence>
<evidence type="ECO:0000259" key="23">
    <source>
        <dbReference type="PROSITE" id="PS50026"/>
    </source>
</evidence>
<dbReference type="PROSITE" id="PS50070">
    <property type="entry name" value="KRINGLE_2"/>
    <property type="match status" value="2"/>
</dbReference>
<keyword evidence="8" id="KW-0677">Repeat</keyword>
<evidence type="ECO:0000256" key="3">
    <source>
        <dbReference type="ARBA" id="ARBA00022536"/>
    </source>
</evidence>
<feature type="signal peptide" evidence="20">
    <location>
        <begin position="1"/>
        <end position="29"/>
    </location>
</feature>
<feature type="domain" description="Kringle" evidence="25">
    <location>
        <begin position="61"/>
        <end position="118"/>
    </location>
</feature>
<dbReference type="PROSITE" id="PS50262">
    <property type="entry name" value="G_PROTEIN_RECEP_F1_2"/>
    <property type="match status" value="1"/>
</dbReference>
<name>A0A7M7SY33_STRPU</name>
<dbReference type="GO" id="GO:0007189">
    <property type="term" value="P:adenylate cyclase-activating G protein-coupled receptor signaling pathway"/>
    <property type="evidence" value="ECO:0000318"/>
    <property type="project" value="GO_Central"/>
</dbReference>
<dbReference type="GO" id="GO:0005509">
    <property type="term" value="F:calcium ion binding"/>
    <property type="evidence" value="ECO:0007669"/>
    <property type="project" value="InterPro"/>
</dbReference>
<keyword evidence="3 15" id="KW-0245">EGF-like domain</keyword>
<evidence type="ECO:0000256" key="20">
    <source>
        <dbReference type="SAM" id="SignalP"/>
    </source>
</evidence>
<protein>
    <submittedName>
        <fullName evidence="28">Uncharacterized protein</fullName>
    </submittedName>
</protein>
<dbReference type="Pfam" id="PF00754">
    <property type="entry name" value="F5_F8_type_C"/>
    <property type="match status" value="3"/>
</dbReference>
<accession>A0A7M7SY33</accession>
<evidence type="ECO:0000256" key="11">
    <source>
        <dbReference type="ARBA" id="ARBA00023136"/>
    </source>
</evidence>
<feature type="disulfide bond" evidence="17">
    <location>
        <begin position="1779"/>
        <end position="1794"/>
    </location>
</feature>
<dbReference type="FunFam" id="2.60.120.290:FF:000005">
    <property type="entry name" value="Procollagen C-endopeptidase enhancer 1"/>
    <property type="match status" value="1"/>
</dbReference>
<dbReference type="PROSITE" id="PS50068">
    <property type="entry name" value="LDLRA_2"/>
    <property type="match status" value="6"/>
</dbReference>
<feature type="disulfide bond" evidence="17">
    <location>
        <begin position="1848"/>
        <end position="1860"/>
    </location>
</feature>
<dbReference type="InterPro" id="IPR000859">
    <property type="entry name" value="CUB_dom"/>
</dbReference>
<feature type="domain" description="F5/8 type C" evidence="22">
    <location>
        <begin position="469"/>
        <end position="616"/>
    </location>
</feature>
<evidence type="ECO:0000256" key="13">
    <source>
        <dbReference type="ARBA" id="ARBA00023170"/>
    </source>
</evidence>
<feature type="disulfide bond" evidence="17">
    <location>
        <begin position="1809"/>
        <end position="1821"/>
    </location>
</feature>
<feature type="transmembrane region" description="Helical" evidence="19">
    <location>
        <begin position="2304"/>
        <end position="2325"/>
    </location>
</feature>
<feature type="disulfide bond" evidence="17">
    <location>
        <begin position="1892"/>
        <end position="1910"/>
    </location>
</feature>
<feature type="transmembrane region" description="Helical" evidence="19">
    <location>
        <begin position="2337"/>
        <end position="2358"/>
    </location>
</feature>
<feature type="domain" description="Kringle" evidence="25">
    <location>
        <begin position="123"/>
        <end position="198"/>
    </location>
</feature>
<dbReference type="InterPro" id="IPR000742">
    <property type="entry name" value="EGF"/>
</dbReference>
<dbReference type="InterPro" id="IPR035914">
    <property type="entry name" value="Sperma_CUB_dom_sf"/>
</dbReference>
<evidence type="ECO:0000259" key="24">
    <source>
        <dbReference type="PROSITE" id="PS50041"/>
    </source>
</evidence>
<dbReference type="Gene3D" id="2.60.120.290">
    <property type="entry name" value="Spermadhesin, CUB domain"/>
    <property type="match status" value="3"/>
</dbReference>
<dbReference type="InterPro" id="IPR008979">
    <property type="entry name" value="Galactose-bd-like_sf"/>
</dbReference>
<evidence type="ECO:0000256" key="7">
    <source>
        <dbReference type="ARBA" id="ARBA00022729"/>
    </source>
</evidence>
<organism evidence="28 29">
    <name type="scientific">Strongylocentrotus purpuratus</name>
    <name type="common">Purple sea urchin</name>
    <dbReference type="NCBI Taxonomy" id="7668"/>
    <lineage>
        <taxon>Eukaryota</taxon>
        <taxon>Metazoa</taxon>
        <taxon>Echinodermata</taxon>
        <taxon>Eleutherozoa</taxon>
        <taxon>Echinozoa</taxon>
        <taxon>Echinoidea</taxon>
        <taxon>Euechinoidea</taxon>
        <taxon>Echinacea</taxon>
        <taxon>Camarodonta</taxon>
        <taxon>Echinidea</taxon>
        <taxon>Strongylocentrotidae</taxon>
        <taxon>Strongylocentrotus</taxon>
    </lineage>
</organism>
<feature type="disulfide bond" evidence="17">
    <location>
        <begin position="1970"/>
        <end position="1982"/>
    </location>
</feature>
<keyword evidence="5" id="KW-0433">Leucine-rich repeat</keyword>
<keyword evidence="4 16" id="KW-0420">Kringle</keyword>
<dbReference type="InterPro" id="IPR016187">
    <property type="entry name" value="CTDL_fold"/>
</dbReference>
<reference evidence="29" key="1">
    <citation type="submission" date="2015-02" db="EMBL/GenBank/DDBJ databases">
        <title>Genome sequencing for Strongylocentrotus purpuratus.</title>
        <authorList>
            <person name="Murali S."/>
            <person name="Liu Y."/>
            <person name="Vee V."/>
            <person name="English A."/>
            <person name="Wang M."/>
            <person name="Skinner E."/>
            <person name="Han Y."/>
            <person name="Muzny D.M."/>
            <person name="Worley K.C."/>
            <person name="Gibbs R.A."/>
        </authorList>
    </citation>
    <scope>NUCLEOTIDE SEQUENCE</scope>
</reference>
<feature type="disulfide bond" evidence="17">
    <location>
        <begin position="1760"/>
        <end position="1772"/>
    </location>
</feature>
<dbReference type="PROSITE" id="PS00237">
    <property type="entry name" value="G_PROTEIN_RECEP_F1_1"/>
    <property type="match status" value="1"/>
</dbReference>
<feature type="disulfide bond" evidence="17">
    <location>
        <begin position="1855"/>
        <end position="1873"/>
    </location>
</feature>
<evidence type="ECO:0000259" key="26">
    <source>
        <dbReference type="PROSITE" id="PS50262"/>
    </source>
</evidence>
<dbReference type="PROSITE" id="PS01187">
    <property type="entry name" value="EGF_CA"/>
    <property type="match status" value="1"/>
</dbReference>
<dbReference type="InterPro" id="IPR049883">
    <property type="entry name" value="NOTCH1_EGF-like"/>
</dbReference>
<dbReference type="InterPro" id="IPR013806">
    <property type="entry name" value="Kringle-like"/>
</dbReference>
<dbReference type="InterPro" id="IPR001881">
    <property type="entry name" value="EGF-like_Ca-bd_dom"/>
</dbReference>
<dbReference type="OrthoDB" id="6022531at2759"/>
<dbReference type="PROSITE" id="PS51450">
    <property type="entry name" value="LRR"/>
    <property type="match status" value="1"/>
</dbReference>
<dbReference type="InterPro" id="IPR000152">
    <property type="entry name" value="EGF-type_Asp/Asn_hydroxyl_site"/>
</dbReference>
<feature type="domain" description="CUB" evidence="21">
    <location>
        <begin position="1073"/>
        <end position="1201"/>
    </location>
</feature>
<feature type="disulfide bond" evidence="17">
    <location>
        <begin position="1885"/>
        <end position="1897"/>
    </location>
</feature>
<feature type="transmembrane region" description="Helical" evidence="19">
    <location>
        <begin position="2518"/>
        <end position="2542"/>
    </location>
</feature>
<dbReference type="PANTHER" id="PTHR24372">
    <property type="entry name" value="GLYCOPROTEIN HORMONE RECEPTOR"/>
    <property type="match status" value="1"/>
</dbReference>
<dbReference type="CDD" id="cd15137">
    <property type="entry name" value="7tmA_Relaxin_R"/>
    <property type="match status" value="1"/>
</dbReference>
<dbReference type="FunFam" id="4.10.400.10:FF:000202">
    <property type="entry name" value="LDL receptor protein 1, isoform G"/>
    <property type="match status" value="1"/>
</dbReference>
<dbReference type="InterPro" id="IPR023415">
    <property type="entry name" value="LDLR_class-A_CS"/>
</dbReference>
<keyword evidence="7 20" id="KW-0732">Signal</keyword>
<evidence type="ECO:0000256" key="6">
    <source>
        <dbReference type="ARBA" id="ARBA00022692"/>
    </source>
</evidence>
<dbReference type="RefSeq" id="XP_030839821.1">
    <property type="nucleotide sequence ID" value="XM_030983961.1"/>
</dbReference>
<dbReference type="PROSITE" id="PS00021">
    <property type="entry name" value="KRINGLE_1"/>
    <property type="match status" value="1"/>
</dbReference>
<feature type="domain" description="CUB" evidence="21">
    <location>
        <begin position="1335"/>
        <end position="1457"/>
    </location>
</feature>
<dbReference type="PRINTS" id="PR00018">
    <property type="entry name" value="KRINGLE"/>
</dbReference>
<dbReference type="InterPro" id="IPR036055">
    <property type="entry name" value="LDL_receptor-like_sf"/>
</dbReference>
<keyword evidence="29" id="KW-1185">Reference proteome</keyword>
<dbReference type="Pfam" id="PF00431">
    <property type="entry name" value="CUB"/>
    <property type="match status" value="3"/>
</dbReference>
<feature type="domain" description="G-protein coupled receptors family 1 profile" evidence="26">
    <location>
        <begin position="2316"/>
        <end position="2574"/>
    </location>
</feature>
<dbReference type="InterPro" id="IPR000001">
    <property type="entry name" value="Kringle"/>
</dbReference>
<feature type="region of interest" description="Disordered" evidence="18">
    <location>
        <begin position="2599"/>
        <end position="2635"/>
    </location>
</feature>
<dbReference type="InterPro" id="IPR003609">
    <property type="entry name" value="Pan_app"/>
</dbReference>
<feature type="disulfide bond" evidence="17">
    <location>
        <begin position="1867"/>
        <end position="1882"/>
    </location>
</feature>
<keyword evidence="11 19" id="KW-0472">Membrane</keyword>
<dbReference type="PANTHER" id="PTHR24372:SF77">
    <property type="entry name" value="G-PROTEIN COUPLED RECEPTORS FAMILY 1 PROFILE DOMAIN-CONTAINING PROTEIN"/>
    <property type="match status" value="1"/>
</dbReference>
<evidence type="ECO:0000256" key="10">
    <source>
        <dbReference type="ARBA" id="ARBA00023040"/>
    </source>
</evidence>
<evidence type="ECO:0000256" key="14">
    <source>
        <dbReference type="ARBA" id="ARBA00023224"/>
    </source>
</evidence>
<feature type="compositionally biased region" description="Low complexity" evidence="18">
    <location>
        <begin position="2599"/>
        <end position="2614"/>
    </location>
</feature>
<dbReference type="SMART" id="SM00034">
    <property type="entry name" value="CLECT"/>
    <property type="match status" value="2"/>
</dbReference>
<dbReference type="CDD" id="cd00057">
    <property type="entry name" value="FA58C"/>
    <property type="match status" value="2"/>
</dbReference>
<dbReference type="SUPFAM" id="SSF57440">
    <property type="entry name" value="Kringle-like"/>
    <property type="match status" value="2"/>
</dbReference>
<dbReference type="CDD" id="cd00112">
    <property type="entry name" value="LDLa"/>
    <property type="match status" value="6"/>
</dbReference>